<keyword evidence="5" id="KW-0788">Thiol protease</keyword>
<dbReference type="GO" id="GO:0016920">
    <property type="term" value="F:pyroglutamyl-peptidase activity"/>
    <property type="evidence" value="ECO:0007669"/>
    <property type="project" value="InterPro"/>
</dbReference>
<accession>A0A4Z2DTU7</accession>
<feature type="signal peptide" evidence="6">
    <location>
        <begin position="1"/>
        <end position="19"/>
    </location>
</feature>
<evidence type="ECO:0000256" key="4">
    <source>
        <dbReference type="ARBA" id="ARBA00022801"/>
    </source>
</evidence>
<dbReference type="InterPro" id="IPR036440">
    <property type="entry name" value="Peptidase_C15-like_sf"/>
</dbReference>
<dbReference type="PRINTS" id="PR00706">
    <property type="entry name" value="PYROGLUPTASE"/>
</dbReference>
<dbReference type="PANTHER" id="PTHR23402:SF1">
    <property type="entry name" value="PYROGLUTAMYL-PEPTIDASE I"/>
    <property type="match status" value="1"/>
</dbReference>
<dbReference type="Pfam" id="PF01470">
    <property type="entry name" value="Peptidase_C15"/>
    <property type="match status" value="1"/>
</dbReference>
<dbReference type="STRING" id="6182.A0A4Z2DTU7"/>
<dbReference type="GO" id="GO:0006508">
    <property type="term" value="P:proteolysis"/>
    <property type="evidence" value="ECO:0007669"/>
    <property type="project" value="UniProtKB-KW"/>
</dbReference>
<dbReference type="GO" id="GO:0005829">
    <property type="term" value="C:cytosol"/>
    <property type="evidence" value="ECO:0007669"/>
    <property type="project" value="InterPro"/>
</dbReference>
<dbReference type="Gene3D" id="3.40.630.20">
    <property type="entry name" value="Peptidase C15, pyroglutamyl peptidase I-like"/>
    <property type="match status" value="1"/>
</dbReference>
<evidence type="ECO:0000256" key="5">
    <source>
        <dbReference type="ARBA" id="ARBA00022807"/>
    </source>
</evidence>
<evidence type="ECO:0000313" key="7">
    <source>
        <dbReference type="EMBL" id="TNN19859.1"/>
    </source>
</evidence>
<protein>
    <submittedName>
        <fullName evidence="7">Pyroglutamyl-peptidase 1 isoform 1</fullName>
    </submittedName>
</protein>
<dbReference type="PANTHER" id="PTHR23402">
    <property type="entry name" value="PROTEASE FAMILY C15 PYROGLUTAMYL-PEPTIDASE I-RELATED"/>
    <property type="match status" value="1"/>
</dbReference>
<dbReference type="Proteomes" id="UP000311919">
    <property type="component" value="Unassembled WGS sequence"/>
</dbReference>
<keyword evidence="6" id="KW-0732">Signal</keyword>
<proteinExistence type="inferred from homology"/>
<evidence type="ECO:0000256" key="2">
    <source>
        <dbReference type="ARBA" id="ARBA00022490"/>
    </source>
</evidence>
<evidence type="ECO:0000256" key="6">
    <source>
        <dbReference type="SAM" id="SignalP"/>
    </source>
</evidence>
<sequence>MSTTPRVLLQTLMHIIVTGFGLYGGYQDNSSSLAVHRLKEIWDDKYLNEYTTVKLSTVENVPVTYRAVDECVNSIWRENPDLVIHVGMDTSVAMPILETQSYSRGYDKPDMDGSYCENDGCASTYGKPILYCNMNLSKVYGKLMDNHVACSISSDPGRFLCGYMYYKSLEYSPDRVVFVHVPCLTRMSADNIAMSLLQIICELAALKGVIIP</sequence>
<keyword evidence="3" id="KW-0645">Protease</keyword>
<evidence type="ECO:0000256" key="1">
    <source>
        <dbReference type="ARBA" id="ARBA00006641"/>
    </source>
</evidence>
<keyword evidence="2" id="KW-0963">Cytoplasm</keyword>
<keyword evidence="4" id="KW-0378">Hydrolase</keyword>
<dbReference type="InterPro" id="IPR000816">
    <property type="entry name" value="Peptidase_C15"/>
</dbReference>
<dbReference type="SUPFAM" id="SSF53182">
    <property type="entry name" value="Pyrrolidone carboxyl peptidase (pyroglutamate aminopeptidase)"/>
    <property type="match status" value="1"/>
</dbReference>
<keyword evidence="8" id="KW-1185">Reference proteome</keyword>
<dbReference type="InterPro" id="IPR016125">
    <property type="entry name" value="Peptidase_C15-like"/>
</dbReference>
<organism evidence="7 8">
    <name type="scientific">Schistosoma japonicum</name>
    <name type="common">Blood fluke</name>
    <dbReference type="NCBI Taxonomy" id="6182"/>
    <lineage>
        <taxon>Eukaryota</taxon>
        <taxon>Metazoa</taxon>
        <taxon>Spiralia</taxon>
        <taxon>Lophotrochozoa</taxon>
        <taxon>Platyhelminthes</taxon>
        <taxon>Trematoda</taxon>
        <taxon>Digenea</taxon>
        <taxon>Strigeidida</taxon>
        <taxon>Schistosomatoidea</taxon>
        <taxon>Schistosomatidae</taxon>
        <taxon>Schistosoma</taxon>
    </lineage>
</organism>
<comment type="similarity">
    <text evidence="1">Belongs to the peptidase C15 family.</text>
</comment>
<gene>
    <name evidence="7" type="ORF">EWB00_006044</name>
</gene>
<dbReference type="OrthoDB" id="407146at2759"/>
<feature type="chain" id="PRO_5021249777" evidence="6">
    <location>
        <begin position="20"/>
        <end position="212"/>
    </location>
</feature>
<comment type="caution">
    <text evidence="7">The sequence shown here is derived from an EMBL/GenBank/DDBJ whole genome shotgun (WGS) entry which is preliminary data.</text>
</comment>
<name>A0A4Z2DTU7_SCHJA</name>
<evidence type="ECO:0000313" key="8">
    <source>
        <dbReference type="Proteomes" id="UP000311919"/>
    </source>
</evidence>
<evidence type="ECO:0000256" key="3">
    <source>
        <dbReference type="ARBA" id="ARBA00022670"/>
    </source>
</evidence>
<dbReference type="AlphaFoldDB" id="A0A4Z2DTU7"/>
<reference evidence="7 8" key="1">
    <citation type="submission" date="2019-03" db="EMBL/GenBank/DDBJ databases">
        <title>An improved genome assembly of the fluke Schistosoma japonicum.</title>
        <authorList>
            <person name="Hu W."/>
            <person name="Luo F."/>
            <person name="Yin M."/>
            <person name="Mo X."/>
            <person name="Sun C."/>
            <person name="Wu Q."/>
            <person name="Zhu B."/>
            <person name="Xiang M."/>
            <person name="Wang J."/>
            <person name="Wang Y."/>
            <person name="Zhang T."/>
            <person name="Xu B."/>
            <person name="Zheng H."/>
            <person name="Feng Z."/>
        </authorList>
    </citation>
    <scope>NUCLEOTIDE SEQUENCE [LARGE SCALE GENOMIC DNA]</scope>
    <source>
        <strain evidence="7">HuSjv2</strain>
        <tissue evidence="7">Worms</tissue>
    </source>
</reference>
<dbReference type="EMBL" id="SKCS01000039">
    <property type="protein sequence ID" value="TNN19859.1"/>
    <property type="molecule type" value="Genomic_DNA"/>
</dbReference>